<evidence type="ECO:0000313" key="2">
    <source>
        <dbReference type="EMBL" id="MBX68778.1"/>
    </source>
</evidence>
<feature type="transmembrane region" description="Helical" evidence="1">
    <location>
        <begin position="27"/>
        <end position="46"/>
    </location>
</feature>
<organism evidence="2">
    <name type="scientific">Rhizophora mucronata</name>
    <name type="common">Asiatic mangrove</name>
    <dbReference type="NCBI Taxonomy" id="61149"/>
    <lineage>
        <taxon>Eukaryota</taxon>
        <taxon>Viridiplantae</taxon>
        <taxon>Streptophyta</taxon>
        <taxon>Embryophyta</taxon>
        <taxon>Tracheophyta</taxon>
        <taxon>Spermatophyta</taxon>
        <taxon>Magnoliopsida</taxon>
        <taxon>eudicotyledons</taxon>
        <taxon>Gunneridae</taxon>
        <taxon>Pentapetalae</taxon>
        <taxon>rosids</taxon>
        <taxon>fabids</taxon>
        <taxon>Malpighiales</taxon>
        <taxon>Rhizophoraceae</taxon>
        <taxon>Rhizophora</taxon>
    </lineage>
</organism>
<dbReference type="EMBL" id="GGEC01088294">
    <property type="protein sequence ID" value="MBX68778.1"/>
    <property type="molecule type" value="Transcribed_RNA"/>
</dbReference>
<sequence>MLVAHLEASMLQIFATGKLFVEKEKRASLIFLVYLLYLLWVFMELLDLMHHLDD</sequence>
<evidence type="ECO:0000256" key="1">
    <source>
        <dbReference type="SAM" id="Phobius"/>
    </source>
</evidence>
<protein>
    <submittedName>
        <fullName evidence="2">Uncharacterized protein</fullName>
    </submittedName>
</protein>
<name>A0A2P2QP95_RHIMU</name>
<accession>A0A2P2QP95</accession>
<dbReference type="AlphaFoldDB" id="A0A2P2QP95"/>
<reference evidence="2" key="1">
    <citation type="submission" date="2018-02" db="EMBL/GenBank/DDBJ databases">
        <title>Rhizophora mucronata_Transcriptome.</title>
        <authorList>
            <person name="Meera S.P."/>
            <person name="Sreeshan A."/>
            <person name="Augustine A."/>
        </authorList>
    </citation>
    <scope>NUCLEOTIDE SEQUENCE</scope>
    <source>
        <tissue evidence="2">Leaf</tissue>
    </source>
</reference>
<keyword evidence="1" id="KW-0812">Transmembrane</keyword>
<keyword evidence="1" id="KW-1133">Transmembrane helix</keyword>
<keyword evidence="1" id="KW-0472">Membrane</keyword>
<proteinExistence type="predicted"/>